<sequence>MPLTTSVLSAYTAFTASAMLAFPEILLLKETLIIDECNGYSINQLYELASVYLRTKITASLERLKVSKTPKDKKLSVTINKGEKIIDIFEVTPAEIAEDLMRSEDVDVALEGVVKFLQMKKIQVGARGSQEGKLR</sequence>
<gene>
    <name evidence="1" type="ORF">Pint_23694</name>
</gene>
<dbReference type="Proteomes" id="UP001163603">
    <property type="component" value="Chromosome 6"/>
</dbReference>
<keyword evidence="2" id="KW-1185">Reference proteome</keyword>
<dbReference type="EMBL" id="CM047741">
    <property type="protein sequence ID" value="KAJ0038928.1"/>
    <property type="molecule type" value="Genomic_DNA"/>
</dbReference>
<name>A0ACC0YN98_9ROSI</name>
<reference evidence="2" key="1">
    <citation type="journal article" date="2023" name="G3 (Bethesda)">
        <title>Genome assembly and association tests identify interacting loci associated with vigor, precocity, and sex in interspecific pistachio rootstocks.</title>
        <authorList>
            <person name="Palmer W."/>
            <person name="Jacygrad E."/>
            <person name="Sagayaradj S."/>
            <person name="Cavanaugh K."/>
            <person name="Han R."/>
            <person name="Bertier L."/>
            <person name="Beede B."/>
            <person name="Kafkas S."/>
            <person name="Golino D."/>
            <person name="Preece J."/>
            <person name="Michelmore R."/>
        </authorList>
    </citation>
    <scope>NUCLEOTIDE SEQUENCE [LARGE SCALE GENOMIC DNA]</scope>
</reference>
<evidence type="ECO:0000313" key="2">
    <source>
        <dbReference type="Proteomes" id="UP001163603"/>
    </source>
</evidence>
<evidence type="ECO:0000313" key="1">
    <source>
        <dbReference type="EMBL" id="KAJ0038928.1"/>
    </source>
</evidence>
<comment type="caution">
    <text evidence="1">The sequence shown here is derived from an EMBL/GenBank/DDBJ whole genome shotgun (WGS) entry which is preliminary data.</text>
</comment>
<organism evidence="1 2">
    <name type="scientific">Pistacia integerrima</name>
    <dbReference type="NCBI Taxonomy" id="434235"/>
    <lineage>
        <taxon>Eukaryota</taxon>
        <taxon>Viridiplantae</taxon>
        <taxon>Streptophyta</taxon>
        <taxon>Embryophyta</taxon>
        <taxon>Tracheophyta</taxon>
        <taxon>Spermatophyta</taxon>
        <taxon>Magnoliopsida</taxon>
        <taxon>eudicotyledons</taxon>
        <taxon>Gunneridae</taxon>
        <taxon>Pentapetalae</taxon>
        <taxon>rosids</taxon>
        <taxon>malvids</taxon>
        <taxon>Sapindales</taxon>
        <taxon>Anacardiaceae</taxon>
        <taxon>Pistacia</taxon>
    </lineage>
</organism>
<proteinExistence type="predicted"/>
<accession>A0ACC0YN98</accession>
<protein>
    <submittedName>
        <fullName evidence="1">Uncharacterized protein</fullName>
    </submittedName>
</protein>